<dbReference type="PANTHER" id="PTHR10438:SF425">
    <property type="entry name" value="THIOREDOXIN H1"/>
    <property type="match status" value="1"/>
</dbReference>
<dbReference type="Gene3D" id="3.40.30.10">
    <property type="entry name" value="Glutaredoxin"/>
    <property type="match status" value="1"/>
</dbReference>
<dbReference type="PROSITE" id="PS51352">
    <property type="entry name" value="THIOREDOXIN_2"/>
    <property type="match status" value="1"/>
</dbReference>
<dbReference type="EMBL" id="RXIC02000026">
    <property type="protein sequence ID" value="KAB1201935.1"/>
    <property type="molecule type" value="Genomic_DNA"/>
</dbReference>
<organism evidence="2 3">
    <name type="scientific">Morella rubra</name>
    <name type="common">Chinese bayberry</name>
    <dbReference type="NCBI Taxonomy" id="262757"/>
    <lineage>
        <taxon>Eukaryota</taxon>
        <taxon>Viridiplantae</taxon>
        <taxon>Streptophyta</taxon>
        <taxon>Embryophyta</taxon>
        <taxon>Tracheophyta</taxon>
        <taxon>Spermatophyta</taxon>
        <taxon>Magnoliopsida</taxon>
        <taxon>eudicotyledons</taxon>
        <taxon>Gunneridae</taxon>
        <taxon>Pentapetalae</taxon>
        <taxon>rosids</taxon>
        <taxon>fabids</taxon>
        <taxon>Fagales</taxon>
        <taxon>Myricaceae</taxon>
        <taxon>Morella</taxon>
    </lineage>
</organism>
<accession>A0A6A1UNF1</accession>
<reference evidence="2 3" key="1">
    <citation type="journal article" date="2019" name="Plant Biotechnol. J.">
        <title>The red bayberry genome and genetic basis of sex determination.</title>
        <authorList>
            <person name="Jia H.M."/>
            <person name="Jia H.J."/>
            <person name="Cai Q.L."/>
            <person name="Wang Y."/>
            <person name="Zhao H.B."/>
            <person name="Yang W.F."/>
            <person name="Wang G.Y."/>
            <person name="Li Y.H."/>
            <person name="Zhan D.L."/>
            <person name="Shen Y.T."/>
            <person name="Niu Q.F."/>
            <person name="Chang L."/>
            <person name="Qiu J."/>
            <person name="Zhao L."/>
            <person name="Xie H.B."/>
            <person name="Fu W.Y."/>
            <person name="Jin J."/>
            <person name="Li X.W."/>
            <person name="Jiao Y."/>
            <person name="Zhou C.C."/>
            <person name="Tu T."/>
            <person name="Chai C.Y."/>
            <person name="Gao J.L."/>
            <person name="Fan L.J."/>
            <person name="van de Weg E."/>
            <person name="Wang J.Y."/>
            <person name="Gao Z.S."/>
        </authorList>
    </citation>
    <scope>NUCLEOTIDE SEQUENCE [LARGE SCALE GENOMIC DNA]</scope>
    <source>
        <tissue evidence="2">Leaves</tissue>
    </source>
</reference>
<evidence type="ECO:0000313" key="3">
    <source>
        <dbReference type="Proteomes" id="UP000516437"/>
    </source>
</evidence>
<protein>
    <submittedName>
        <fullName evidence="2">Thioredoxin H1</fullName>
    </submittedName>
</protein>
<dbReference type="InterPro" id="IPR013766">
    <property type="entry name" value="Thioredoxin_domain"/>
</dbReference>
<dbReference type="OrthoDB" id="19690at2759"/>
<dbReference type="SUPFAM" id="SSF52833">
    <property type="entry name" value="Thioredoxin-like"/>
    <property type="match status" value="1"/>
</dbReference>
<comment type="caution">
    <text evidence="2">The sequence shown here is derived from an EMBL/GenBank/DDBJ whole genome shotgun (WGS) entry which is preliminary data.</text>
</comment>
<evidence type="ECO:0000259" key="1">
    <source>
        <dbReference type="PROSITE" id="PS51352"/>
    </source>
</evidence>
<feature type="domain" description="Thioredoxin" evidence="1">
    <location>
        <begin position="1"/>
        <end position="111"/>
    </location>
</feature>
<dbReference type="InterPro" id="IPR036249">
    <property type="entry name" value="Thioredoxin-like_sf"/>
</dbReference>
<dbReference type="CDD" id="cd02947">
    <property type="entry name" value="TRX_family"/>
    <property type="match status" value="1"/>
</dbReference>
<evidence type="ECO:0000313" key="2">
    <source>
        <dbReference type="EMBL" id="KAB1201935.1"/>
    </source>
</evidence>
<name>A0A6A1UNF1_9ROSI</name>
<dbReference type="InterPro" id="IPR050620">
    <property type="entry name" value="Thioredoxin_H-type-like"/>
</dbReference>
<sequence>MGVIAVNTENAWKEQLQRAKGAKTPTVVEFCTNRCGYCQDMEPVVAELATKYADATFLKVDLDVKVLGAVGKEWGVKGTPNFFFLKEGDKVAKVEGAEEAEVRETADKHLLVPEISWDM</sequence>
<dbReference type="Pfam" id="PF00085">
    <property type="entry name" value="Thioredoxin"/>
    <property type="match status" value="1"/>
</dbReference>
<keyword evidence="3" id="KW-1185">Reference proteome</keyword>
<dbReference type="PANTHER" id="PTHR10438">
    <property type="entry name" value="THIOREDOXIN"/>
    <property type="match status" value="1"/>
</dbReference>
<gene>
    <name evidence="2" type="ORF">CJ030_MR8G006746</name>
</gene>
<proteinExistence type="predicted"/>
<dbReference type="AlphaFoldDB" id="A0A6A1UNF1"/>
<dbReference type="Proteomes" id="UP000516437">
    <property type="component" value="Chromosome 8"/>
</dbReference>